<feature type="signal peptide" evidence="1">
    <location>
        <begin position="1"/>
        <end position="23"/>
    </location>
</feature>
<protein>
    <submittedName>
        <fullName evidence="2">PEP-CTERM sorting domain-containing protein</fullName>
    </submittedName>
</protein>
<dbReference type="EMBL" id="VAUV01000002">
    <property type="protein sequence ID" value="TLD72173.1"/>
    <property type="molecule type" value="Genomic_DNA"/>
</dbReference>
<sequence length="269" mass="29230">MNTSVRFFSVVAAMSAWVTVSPAFVHGVVIAGPGHMDINMNIDEDGQWTFALDHDGAGSGFEGGGGSGAFTREADVETVIYIPGSKSLNRPSGSTWDFFGVGAGQPLWIFGQNQDQSFVWPGLNTEETTPGLISTWRPDHPLLTAANSYMELRLTDMQYYGEGTANHFSMWIAGAFGSSNVWMSTANGIDSNDAFFMLPGGHSHMNWGFTSQGIYDLTFVARTMLDGEMVTSDPFTLRFGINATSIVPEPGRVLLLVAGCALMFLRRRR</sequence>
<keyword evidence="1" id="KW-0732">Signal</keyword>
<dbReference type="AlphaFoldDB" id="A0A5R8KIN2"/>
<evidence type="ECO:0000313" key="3">
    <source>
        <dbReference type="Proteomes" id="UP000306196"/>
    </source>
</evidence>
<dbReference type="InterPro" id="IPR022435">
    <property type="entry name" value="Surface-anchored_actinobac"/>
</dbReference>
<evidence type="ECO:0000313" key="2">
    <source>
        <dbReference type="EMBL" id="TLD72173.1"/>
    </source>
</evidence>
<evidence type="ECO:0000256" key="1">
    <source>
        <dbReference type="SAM" id="SignalP"/>
    </source>
</evidence>
<dbReference type="NCBIfam" id="TIGR03769">
    <property type="entry name" value="P_ac_wall_RPT"/>
    <property type="match status" value="1"/>
</dbReference>
<feature type="chain" id="PRO_5024344231" evidence="1">
    <location>
        <begin position="24"/>
        <end position="269"/>
    </location>
</feature>
<dbReference type="NCBIfam" id="TIGR02595">
    <property type="entry name" value="PEP_CTERM"/>
    <property type="match status" value="1"/>
</dbReference>
<organism evidence="2 3">
    <name type="scientific">Phragmitibacter flavus</name>
    <dbReference type="NCBI Taxonomy" id="2576071"/>
    <lineage>
        <taxon>Bacteria</taxon>
        <taxon>Pseudomonadati</taxon>
        <taxon>Verrucomicrobiota</taxon>
        <taxon>Verrucomicrobiia</taxon>
        <taxon>Verrucomicrobiales</taxon>
        <taxon>Verrucomicrobiaceae</taxon>
        <taxon>Phragmitibacter</taxon>
    </lineage>
</organism>
<dbReference type="InterPro" id="IPR013424">
    <property type="entry name" value="Ice-binding_C"/>
</dbReference>
<dbReference type="NCBIfam" id="NF038134">
    <property type="entry name" value="choice_anch_M"/>
    <property type="match status" value="1"/>
</dbReference>
<reference evidence="2 3" key="1">
    <citation type="submission" date="2019-05" db="EMBL/GenBank/DDBJ databases">
        <title>Verrucobacter flavum gen. nov., sp. nov. a new member of the family Verrucomicrobiaceae.</title>
        <authorList>
            <person name="Szuroczki S."/>
            <person name="Abbaszade G."/>
            <person name="Szabo A."/>
            <person name="Felfoldi T."/>
            <person name="Schumann P."/>
            <person name="Boka K."/>
            <person name="Keki Z."/>
            <person name="Toumi M."/>
            <person name="Toth E."/>
        </authorList>
    </citation>
    <scope>NUCLEOTIDE SEQUENCE [LARGE SCALE GENOMIC DNA]</scope>
    <source>
        <strain evidence="2 3">MG-N-17</strain>
    </source>
</reference>
<keyword evidence="3" id="KW-1185">Reference proteome</keyword>
<comment type="caution">
    <text evidence="2">The sequence shown here is derived from an EMBL/GenBank/DDBJ whole genome shotgun (WGS) entry which is preliminary data.</text>
</comment>
<dbReference type="Proteomes" id="UP000306196">
    <property type="component" value="Unassembled WGS sequence"/>
</dbReference>
<gene>
    <name evidence="2" type="ORF">FEM03_02110</name>
</gene>
<dbReference type="OrthoDB" id="184824at2"/>
<dbReference type="RefSeq" id="WP_138084528.1">
    <property type="nucleotide sequence ID" value="NZ_VAUV01000002.1"/>
</dbReference>
<proteinExistence type="predicted"/>
<accession>A0A5R8KIN2</accession>
<name>A0A5R8KIN2_9BACT</name>